<dbReference type="GO" id="GO:0016020">
    <property type="term" value="C:membrane"/>
    <property type="evidence" value="ECO:0007669"/>
    <property type="project" value="UniProtKB-SubCell"/>
</dbReference>
<sequence length="170" mass="19480">DALRSRQDSCRIIQVQTRFKACSVPFNMMFSLQVIRSDGCIAKLLLLILLLFVMPSYGVETEYNRQRRALLLKKDLHQALGKEKYKVDPKFMRYNTTRTLRVAVEEWSPHILVTEVDGNITIKGPMANLLFSLTKAINFKYTLVRPLDGAWGAPDSTGRWNGMIGMVKRN</sequence>
<keyword evidence="3 11" id="KW-0812">Transmembrane</keyword>
<feature type="non-terminal residue" evidence="13">
    <location>
        <position position="1"/>
    </location>
</feature>
<feature type="transmembrane region" description="Helical" evidence="11">
    <location>
        <begin position="41"/>
        <end position="59"/>
    </location>
</feature>
<comment type="caution">
    <text evidence="13">The sequence shown here is derived from an EMBL/GenBank/DDBJ whole genome shotgun (WGS) entry which is preliminary data.</text>
</comment>
<evidence type="ECO:0000259" key="12">
    <source>
        <dbReference type="SMART" id="SM00918"/>
    </source>
</evidence>
<feature type="domain" description="Ionotropic glutamate receptor L-glutamate and glycine-binding" evidence="12">
    <location>
        <begin position="109"/>
        <end position="169"/>
    </location>
</feature>
<evidence type="ECO:0000256" key="4">
    <source>
        <dbReference type="ARBA" id="ARBA00022989"/>
    </source>
</evidence>
<keyword evidence="14" id="KW-1185">Reference proteome</keyword>
<evidence type="ECO:0000256" key="8">
    <source>
        <dbReference type="ARBA" id="ARBA00023180"/>
    </source>
</evidence>
<keyword evidence="4 11" id="KW-1133">Transmembrane helix</keyword>
<keyword evidence="7" id="KW-0675">Receptor</keyword>
<evidence type="ECO:0000256" key="2">
    <source>
        <dbReference type="ARBA" id="ARBA00022448"/>
    </source>
</evidence>
<feature type="non-terminal residue" evidence="13">
    <location>
        <position position="170"/>
    </location>
</feature>
<dbReference type="SUPFAM" id="SSF53850">
    <property type="entry name" value="Periplasmic binding protein-like II"/>
    <property type="match status" value="1"/>
</dbReference>
<evidence type="ECO:0000256" key="11">
    <source>
        <dbReference type="SAM" id="Phobius"/>
    </source>
</evidence>
<dbReference type="Pfam" id="PF10613">
    <property type="entry name" value="Lig_chan-Glu_bd"/>
    <property type="match status" value="1"/>
</dbReference>
<evidence type="ECO:0000256" key="5">
    <source>
        <dbReference type="ARBA" id="ARBA00023065"/>
    </source>
</evidence>
<evidence type="ECO:0000256" key="10">
    <source>
        <dbReference type="ARBA" id="ARBA00023303"/>
    </source>
</evidence>
<organism evidence="13 14">
    <name type="scientific">Meganyctiphanes norvegica</name>
    <name type="common">Northern krill</name>
    <name type="synonym">Thysanopoda norvegica</name>
    <dbReference type="NCBI Taxonomy" id="48144"/>
    <lineage>
        <taxon>Eukaryota</taxon>
        <taxon>Metazoa</taxon>
        <taxon>Ecdysozoa</taxon>
        <taxon>Arthropoda</taxon>
        <taxon>Crustacea</taxon>
        <taxon>Multicrustacea</taxon>
        <taxon>Malacostraca</taxon>
        <taxon>Eumalacostraca</taxon>
        <taxon>Eucarida</taxon>
        <taxon>Euphausiacea</taxon>
        <taxon>Euphausiidae</taxon>
        <taxon>Meganyctiphanes</taxon>
    </lineage>
</organism>
<keyword evidence="9" id="KW-1071">Ligand-gated ion channel</keyword>
<dbReference type="SMART" id="SM00918">
    <property type="entry name" value="Lig_chan-Glu_bd"/>
    <property type="match status" value="1"/>
</dbReference>
<evidence type="ECO:0000313" key="14">
    <source>
        <dbReference type="Proteomes" id="UP001497623"/>
    </source>
</evidence>
<evidence type="ECO:0000256" key="6">
    <source>
        <dbReference type="ARBA" id="ARBA00023136"/>
    </source>
</evidence>
<evidence type="ECO:0000256" key="3">
    <source>
        <dbReference type="ARBA" id="ARBA00022692"/>
    </source>
</evidence>
<gene>
    <name evidence="13" type="ORF">MNOR_LOCUS23819</name>
</gene>
<keyword evidence="5" id="KW-0406">Ion transport</keyword>
<protein>
    <recommendedName>
        <fullName evidence="12">Ionotropic glutamate receptor L-glutamate and glycine-binding domain-containing protein</fullName>
    </recommendedName>
</protein>
<dbReference type="GO" id="GO:0015276">
    <property type="term" value="F:ligand-gated monoatomic ion channel activity"/>
    <property type="evidence" value="ECO:0007669"/>
    <property type="project" value="InterPro"/>
</dbReference>
<name>A0AAV2RG98_MEGNR</name>
<reference evidence="13 14" key="1">
    <citation type="submission" date="2024-05" db="EMBL/GenBank/DDBJ databases">
        <authorList>
            <person name="Wallberg A."/>
        </authorList>
    </citation>
    <scope>NUCLEOTIDE SEQUENCE [LARGE SCALE GENOMIC DNA]</scope>
</reference>
<comment type="subcellular location">
    <subcellularLocation>
        <location evidence="1">Membrane</location>
        <topology evidence="1">Multi-pass membrane protein</topology>
    </subcellularLocation>
</comment>
<dbReference type="Proteomes" id="UP001497623">
    <property type="component" value="Unassembled WGS sequence"/>
</dbReference>
<keyword evidence="6 11" id="KW-0472">Membrane</keyword>
<accession>A0AAV2RG98</accession>
<evidence type="ECO:0000256" key="9">
    <source>
        <dbReference type="ARBA" id="ARBA00023286"/>
    </source>
</evidence>
<proteinExistence type="predicted"/>
<keyword evidence="2" id="KW-0813">Transport</keyword>
<evidence type="ECO:0000313" key="13">
    <source>
        <dbReference type="EMBL" id="CAL4123131.1"/>
    </source>
</evidence>
<keyword evidence="8" id="KW-0325">Glycoprotein</keyword>
<dbReference type="AlphaFoldDB" id="A0AAV2RG98"/>
<dbReference type="InterPro" id="IPR019594">
    <property type="entry name" value="Glu/Gly-bd"/>
</dbReference>
<evidence type="ECO:0000256" key="1">
    <source>
        <dbReference type="ARBA" id="ARBA00004141"/>
    </source>
</evidence>
<keyword evidence="10" id="KW-0407">Ion channel</keyword>
<dbReference type="EMBL" id="CAXKWB010021370">
    <property type="protein sequence ID" value="CAL4123131.1"/>
    <property type="molecule type" value="Genomic_DNA"/>
</dbReference>
<dbReference type="Gene3D" id="3.40.190.10">
    <property type="entry name" value="Periplasmic binding protein-like II"/>
    <property type="match status" value="1"/>
</dbReference>
<evidence type="ECO:0000256" key="7">
    <source>
        <dbReference type="ARBA" id="ARBA00023170"/>
    </source>
</evidence>